<dbReference type="GO" id="GO:0006508">
    <property type="term" value="P:proteolysis"/>
    <property type="evidence" value="ECO:0007669"/>
    <property type="project" value="UniProtKB-KW"/>
</dbReference>
<dbReference type="Pfam" id="PF03575">
    <property type="entry name" value="Peptidase_S51"/>
    <property type="match status" value="1"/>
</dbReference>
<gene>
    <name evidence="5" type="ORF">C4561_01135</name>
</gene>
<evidence type="ECO:0000256" key="2">
    <source>
        <dbReference type="ARBA" id="ARBA00022670"/>
    </source>
</evidence>
<evidence type="ECO:0000256" key="3">
    <source>
        <dbReference type="ARBA" id="ARBA00022801"/>
    </source>
</evidence>
<dbReference type="GO" id="GO:0008236">
    <property type="term" value="F:serine-type peptidase activity"/>
    <property type="evidence" value="ECO:0007669"/>
    <property type="project" value="UniProtKB-KW"/>
</dbReference>
<comment type="caution">
    <text evidence="5">The sequence shown here is derived from an EMBL/GenBank/DDBJ whole genome shotgun (WGS) entry which is preliminary data.</text>
</comment>
<dbReference type="EMBL" id="QZJF01000006">
    <property type="protein sequence ID" value="RJR27913.1"/>
    <property type="molecule type" value="Genomic_DNA"/>
</dbReference>
<dbReference type="InterPro" id="IPR029062">
    <property type="entry name" value="Class_I_gatase-like"/>
</dbReference>
<reference evidence="5 6" key="1">
    <citation type="journal article" date="2017" name="ISME J.">
        <title>Energy and carbon metabolisms in a deep terrestrial subsurface fluid microbial community.</title>
        <authorList>
            <person name="Momper L."/>
            <person name="Jungbluth S.P."/>
            <person name="Lee M.D."/>
            <person name="Amend J.P."/>
        </authorList>
    </citation>
    <scope>NUCLEOTIDE SEQUENCE [LARGE SCALE GENOMIC DNA]</scope>
    <source>
        <strain evidence="5">SURF_46</strain>
    </source>
</reference>
<sequence length="208" mass="23658">MKHLYLTSSMKSVEPDLVRHFEGSPKGQTLAYITTASETETTDTSWIKLEEATFESFGFDVFNYTLTGKSESEIRKDLSGIDILFVAGGNPFFLLYQIQRTNFALLAQEHVNSGKVYIGESSGSLVAGPDIWVAHREEALSKVPDLTDFKGMGLVDFVTFPHWGNPSTKDFYLHHRMERAYNTENKIILLTDKQYVIVKDDWYQIVQV</sequence>
<keyword evidence="3" id="KW-0378">Hydrolase</keyword>
<organism evidence="5 6">
    <name type="scientific">candidate division WWE3 bacterium</name>
    <dbReference type="NCBI Taxonomy" id="2053526"/>
    <lineage>
        <taxon>Bacteria</taxon>
        <taxon>Katanobacteria</taxon>
    </lineage>
</organism>
<dbReference type="InterPro" id="IPR005320">
    <property type="entry name" value="Peptidase_S51"/>
</dbReference>
<dbReference type="Gene3D" id="3.40.50.880">
    <property type="match status" value="1"/>
</dbReference>
<dbReference type="PANTHER" id="PTHR20842">
    <property type="entry name" value="PROTEASE S51 ALPHA-ASPARTYL DIPEPTIDASE"/>
    <property type="match status" value="1"/>
</dbReference>
<dbReference type="SUPFAM" id="SSF52317">
    <property type="entry name" value="Class I glutamine amidotransferase-like"/>
    <property type="match status" value="1"/>
</dbReference>
<dbReference type="AlphaFoldDB" id="A0A3A4ZFL9"/>
<dbReference type="PANTHER" id="PTHR20842:SF0">
    <property type="entry name" value="ALPHA-ASPARTYL DIPEPTIDASE"/>
    <property type="match status" value="1"/>
</dbReference>
<proteinExistence type="inferred from homology"/>
<accession>A0A3A4ZFL9</accession>
<evidence type="ECO:0000313" key="6">
    <source>
        <dbReference type="Proteomes" id="UP000265540"/>
    </source>
</evidence>
<evidence type="ECO:0008006" key="7">
    <source>
        <dbReference type="Google" id="ProtNLM"/>
    </source>
</evidence>
<protein>
    <recommendedName>
        <fullName evidence="7">Peptidase E</fullName>
    </recommendedName>
</protein>
<name>A0A3A4ZFL9_UNCKA</name>
<evidence type="ECO:0000313" key="5">
    <source>
        <dbReference type="EMBL" id="RJR27913.1"/>
    </source>
</evidence>
<keyword evidence="2" id="KW-0645">Protease</keyword>
<evidence type="ECO:0000256" key="4">
    <source>
        <dbReference type="ARBA" id="ARBA00022825"/>
    </source>
</evidence>
<evidence type="ECO:0000256" key="1">
    <source>
        <dbReference type="ARBA" id="ARBA00006534"/>
    </source>
</evidence>
<comment type="similarity">
    <text evidence="1">Belongs to the peptidase S51 family.</text>
</comment>
<dbReference type="Proteomes" id="UP000265540">
    <property type="component" value="Unassembled WGS sequence"/>
</dbReference>
<keyword evidence="4" id="KW-0720">Serine protease</keyword>